<comment type="subcellular location">
    <subcellularLocation>
        <location evidence="1 8">Cell outer membrane</location>
        <topology evidence="1 8">Multi-pass membrane protein</topology>
    </subcellularLocation>
</comment>
<dbReference type="PROSITE" id="PS52016">
    <property type="entry name" value="TONB_DEPENDENT_REC_3"/>
    <property type="match status" value="1"/>
</dbReference>
<sequence>MFDNVEIWSKSNRIQTMHIYYSSSNMLKKAHRHLALFMICLLTAVTSQAVLAQTTITGKVTGAQGNEPLPGVNIIVKGTTTGTSTNVEGTYSINAPKDAVLQFSFIGYEPQEVQINGRTKIDISLSDDSKALSEVVVIGYGTSKRANLTGAAASLSAKDIEERPVSRLENALSGQLPGVDVQTTTGEPGAPLQIRVRGTGSLNASNDPLYVVDGVPVESLNGINPADVQTIDVLKDASSAAIYGSRGSNGVVIITTKRGVKGKPRIQFNMTQGVSKVEGRLDMMTPEQWIQQRKEGIDAAWVSRGVSQKKPYTANDPMSFRASELGISESNPNTTLMYDPKWAYGRDSLDYVDWQDAFFGNTGTLSNYQLSVNGGSDNITFNINGSYMDQKGVIINTNYKRATVRANIDAKVNKFIKVGLTLSPSVEWINGGGQVDGKDRQGMNAVQMPPVAPLGTGLYVGAQPNGTYPWSGRYVSPVAVLERTQADQTRNRLNTNIYLHATLAKGLQLQLTGGMDNTSQVSNSFVPTNATRDWASAPNEGYASSSDRQNLNSYRYLFQSTLNYNRSFGKHNLTGLLGYSVETTNGYGNRQNHTRLPNDWTNLFNQGSSTVSTSNITQDKTALLSYFARVQYDFNEKYLFSASLRRDGSSKFGSENRWGTFPAVSAAWRVSSENFMAGIDDITDLKLRASFGITGNNRIPNNAQFSLLGNSDYALGGAQQTGYAPSGFENTMLGWEQTSSYNFGVDFGILKNRLIVAADYYNRKTSELLLQAPVAAVTGFTRSWQNIGDIENKGFELSLNSKNTVGVFKWGTNFNLSYNRNRVLKLGYDNTPIPSGFSGLTSMIEVGQPIGYFKLYDAIGVYKNQAEVDANPRMSKTLVGDSQYRDVNGDGVIDENDRTNVGQPLPAFVYGLTNTFNYRNFDLTILTTAQTGGMIYSMIGRSIDRPGMGYLYNKLAIWENRWKSPEDPGDGMTPSINSTTGSYYDTRWLYSSDYIRVKNITFGYNVPKMKWFERARVYVSVENPFIWHKYSGGFTPEAANNEGGDYGGYPQSKTYSIGINLNL</sequence>
<evidence type="ECO:0000259" key="11">
    <source>
        <dbReference type="Pfam" id="PF07715"/>
    </source>
</evidence>
<keyword evidence="5 9" id="KW-0798">TonB box</keyword>
<evidence type="ECO:0000256" key="9">
    <source>
        <dbReference type="RuleBase" id="RU003357"/>
    </source>
</evidence>
<dbReference type="Proteomes" id="UP000256373">
    <property type="component" value="Unassembled WGS sequence"/>
</dbReference>
<dbReference type="Gene3D" id="2.40.170.20">
    <property type="entry name" value="TonB-dependent receptor, beta-barrel domain"/>
    <property type="match status" value="1"/>
</dbReference>
<dbReference type="InterPro" id="IPR012910">
    <property type="entry name" value="Plug_dom"/>
</dbReference>
<dbReference type="InterPro" id="IPR008969">
    <property type="entry name" value="CarboxyPept-like_regulatory"/>
</dbReference>
<keyword evidence="3 8" id="KW-1134">Transmembrane beta strand</keyword>
<feature type="domain" description="TonB-dependent receptor-like beta-barrel" evidence="10">
    <location>
        <begin position="466"/>
        <end position="1023"/>
    </location>
</feature>
<keyword evidence="4 8" id="KW-0812">Transmembrane</keyword>
<dbReference type="Pfam" id="PF13715">
    <property type="entry name" value="CarbopepD_reg_2"/>
    <property type="match status" value="1"/>
</dbReference>
<organism evidence="12 13">
    <name type="scientific">Dyadobacter luteus</name>
    <dbReference type="NCBI Taxonomy" id="2259619"/>
    <lineage>
        <taxon>Bacteria</taxon>
        <taxon>Pseudomonadati</taxon>
        <taxon>Bacteroidota</taxon>
        <taxon>Cytophagia</taxon>
        <taxon>Cytophagales</taxon>
        <taxon>Spirosomataceae</taxon>
        <taxon>Dyadobacter</taxon>
    </lineage>
</organism>
<comment type="similarity">
    <text evidence="8 9">Belongs to the TonB-dependent receptor family.</text>
</comment>
<keyword evidence="7 8" id="KW-0998">Cell outer membrane</keyword>
<dbReference type="InterPro" id="IPR023996">
    <property type="entry name" value="TonB-dep_OMP_SusC/RagA"/>
</dbReference>
<accession>A0A3D8YBW9</accession>
<evidence type="ECO:0000256" key="8">
    <source>
        <dbReference type="PROSITE-ProRule" id="PRU01360"/>
    </source>
</evidence>
<dbReference type="Pfam" id="PF00593">
    <property type="entry name" value="TonB_dep_Rec_b-barrel"/>
    <property type="match status" value="1"/>
</dbReference>
<evidence type="ECO:0000256" key="2">
    <source>
        <dbReference type="ARBA" id="ARBA00022448"/>
    </source>
</evidence>
<dbReference type="InterPro" id="IPR037066">
    <property type="entry name" value="Plug_dom_sf"/>
</dbReference>
<dbReference type="Gene3D" id="2.60.40.1120">
    <property type="entry name" value="Carboxypeptidase-like, regulatory domain"/>
    <property type="match status" value="1"/>
</dbReference>
<gene>
    <name evidence="12" type="ORF">DSL64_12135</name>
</gene>
<evidence type="ECO:0000256" key="1">
    <source>
        <dbReference type="ARBA" id="ARBA00004571"/>
    </source>
</evidence>
<dbReference type="Gene3D" id="2.170.130.10">
    <property type="entry name" value="TonB-dependent receptor, plug domain"/>
    <property type="match status" value="1"/>
</dbReference>
<keyword evidence="2 8" id="KW-0813">Transport</keyword>
<name>A0A3D8YBW9_9BACT</name>
<dbReference type="InterPro" id="IPR039426">
    <property type="entry name" value="TonB-dep_rcpt-like"/>
</dbReference>
<dbReference type="FunFam" id="2.170.130.10:FF:000008">
    <property type="entry name" value="SusC/RagA family TonB-linked outer membrane protein"/>
    <property type="match status" value="1"/>
</dbReference>
<evidence type="ECO:0000256" key="6">
    <source>
        <dbReference type="ARBA" id="ARBA00023136"/>
    </source>
</evidence>
<dbReference type="InterPro" id="IPR023997">
    <property type="entry name" value="TonB-dep_OMP_SusC/RagA_CS"/>
</dbReference>
<dbReference type="NCBIfam" id="TIGR04057">
    <property type="entry name" value="SusC_RagA_signa"/>
    <property type="match status" value="1"/>
</dbReference>
<protein>
    <submittedName>
        <fullName evidence="12">SusC/RagA family TonB-linked outer membrane protein</fullName>
    </submittedName>
</protein>
<proteinExistence type="inferred from homology"/>
<dbReference type="AlphaFoldDB" id="A0A3D8YBW9"/>
<evidence type="ECO:0000256" key="3">
    <source>
        <dbReference type="ARBA" id="ARBA00022452"/>
    </source>
</evidence>
<dbReference type="InterPro" id="IPR036942">
    <property type="entry name" value="Beta-barrel_TonB_sf"/>
</dbReference>
<evidence type="ECO:0000256" key="4">
    <source>
        <dbReference type="ARBA" id="ARBA00022692"/>
    </source>
</evidence>
<evidence type="ECO:0000259" key="10">
    <source>
        <dbReference type="Pfam" id="PF00593"/>
    </source>
</evidence>
<dbReference type="InterPro" id="IPR000531">
    <property type="entry name" value="Beta-barrel_TonB"/>
</dbReference>
<reference evidence="12 13" key="1">
    <citation type="submission" date="2018-07" db="EMBL/GenBank/DDBJ databases">
        <title>Dyadobacter roseus sp. nov., isolated from rose rhizosphere soil.</title>
        <authorList>
            <person name="Chen L."/>
        </authorList>
    </citation>
    <scope>NUCLEOTIDE SEQUENCE [LARGE SCALE GENOMIC DNA]</scope>
    <source>
        <strain evidence="12 13">RS19</strain>
    </source>
</reference>
<evidence type="ECO:0000313" key="12">
    <source>
        <dbReference type="EMBL" id="REA61202.1"/>
    </source>
</evidence>
<dbReference type="NCBIfam" id="TIGR04056">
    <property type="entry name" value="OMP_RagA_SusC"/>
    <property type="match status" value="1"/>
</dbReference>
<feature type="domain" description="TonB-dependent receptor plug" evidence="11">
    <location>
        <begin position="147"/>
        <end position="251"/>
    </location>
</feature>
<evidence type="ECO:0000313" key="13">
    <source>
        <dbReference type="Proteomes" id="UP000256373"/>
    </source>
</evidence>
<keyword evidence="13" id="KW-1185">Reference proteome</keyword>
<keyword evidence="6 8" id="KW-0472">Membrane</keyword>
<comment type="caution">
    <text evidence="12">The sequence shown here is derived from an EMBL/GenBank/DDBJ whole genome shotgun (WGS) entry which is preliminary data.</text>
</comment>
<evidence type="ECO:0000256" key="5">
    <source>
        <dbReference type="ARBA" id="ARBA00023077"/>
    </source>
</evidence>
<evidence type="ECO:0000256" key="7">
    <source>
        <dbReference type="ARBA" id="ARBA00023237"/>
    </source>
</evidence>
<dbReference type="Pfam" id="PF07715">
    <property type="entry name" value="Plug"/>
    <property type="match status" value="1"/>
</dbReference>
<dbReference type="EMBL" id="QNUL01000008">
    <property type="protein sequence ID" value="REA61202.1"/>
    <property type="molecule type" value="Genomic_DNA"/>
</dbReference>
<dbReference type="SUPFAM" id="SSF56935">
    <property type="entry name" value="Porins"/>
    <property type="match status" value="1"/>
</dbReference>
<dbReference type="SUPFAM" id="SSF49464">
    <property type="entry name" value="Carboxypeptidase regulatory domain-like"/>
    <property type="match status" value="1"/>
</dbReference>
<dbReference type="GO" id="GO:0009279">
    <property type="term" value="C:cell outer membrane"/>
    <property type="evidence" value="ECO:0007669"/>
    <property type="project" value="UniProtKB-SubCell"/>
</dbReference>